<reference evidence="2 3" key="1">
    <citation type="submission" date="2016-11" db="EMBL/GenBank/DDBJ databases">
        <authorList>
            <person name="Jaros S."/>
            <person name="Januszkiewicz K."/>
            <person name="Wedrychowicz H."/>
        </authorList>
    </citation>
    <scope>NUCLEOTIDE SEQUENCE [LARGE SCALE GENOMIC DNA]</scope>
    <source>
        <strain evidence="2 3">DSM 22153</strain>
    </source>
</reference>
<dbReference type="InterPro" id="IPR011009">
    <property type="entry name" value="Kinase-like_dom_sf"/>
</dbReference>
<dbReference type="AlphaFoldDB" id="A0A1M7HI22"/>
<evidence type="ECO:0000313" key="3">
    <source>
        <dbReference type="Proteomes" id="UP000186002"/>
    </source>
</evidence>
<dbReference type="Gene3D" id="3.90.1200.10">
    <property type="match status" value="1"/>
</dbReference>
<dbReference type="CDD" id="cd05151">
    <property type="entry name" value="ChoK-like"/>
    <property type="match status" value="1"/>
</dbReference>
<keyword evidence="2" id="KW-0808">Transferase</keyword>
<feature type="domain" description="Aminoglycoside phosphotransferase" evidence="1">
    <location>
        <begin position="49"/>
        <end position="249"/>
    </location>
</feature>
<evidence type="ECO:0000313" key="2">
    <source>
        <dbReference type="EMBL" id="SHM28181.1"/>
    </source>
</evidence>
<dbReference type="SUPFAM" id="SSF56112">
    <property type="entry name" value="Protein kinase-like (PK-like)"/>
    <property type="match status" value="1"/>
</dbReference>
<name>A0A1M7HI22_9HYPH</name>
<sequence>MADSTAFVSDRAEASGDGSSLEAVRAVLDDRPGLMPLMGEVRQAERLPGLSNSVFGVVAEHGAFVLRVPAAKSAGLIDRQGEHHNLCLAARAGLAVEPLFFDEEDGLMLMQRKAIAKGTVEPLALGKLIAGLHGLDGTFQGTLDLPGLLRSLLKSAARTGSFASELTVIRTVLHGLPEMGTANPSGLVRSHCDLSPGNILKTTDGLQLIDFEFSAMAPPEWDLAYALLENEMEGPAQSAFLEGYRASGGHLPEASSLQEMMQRCDAVSALWALEQAGLGNTRTDFPTFAKARIKRMRERAAL</sequence>
<dbReference type="EMBL" id="FRBW01000002">
    <property type="protein sequence ID" value="SHM28181.1"/>
    <property type="molecule type" value="Genomic_DNA"/>
</dbReference>
<keyword evidence="3" id="KW-1185">Reference proteome</keyword>
<protein>
    <submittedName>
        <fullName evidence="2">Thiamine kinase</fullName>
    </submittedName>
</protein>
<accession>A0A1M7HI22</accession>
<gene>
    <name evidence="2" type="ORF">SAMN05444272_2234</name>
</gene>
<dbReference type="Pfam" id="PF01636">
    <property type="entry name" value="APH"/>
    <property type="match status" value="1"/>
</dbReference>
<proteinExistence type="predicted"/>
<dbReference type="STRING" id="735517.SAMN05444272_2234"/>
<organism evidence="2 3">
    <name type="scientific">Roseibium suaedae</name>
    <dbReference type="NCBI Taxonomy" id="735517"/>
    <lineage>
        <taxon>Bacteria</taxon>
        <taxon>Pseudomonadati</taxon>
        <taxon>Pseudomonadota</taxon>
        <taxon>Alphaproteobacteria</taxon>
        <taxon>Hyphomicrobiales</taxon>
        <taxon>Stappiaceae</taxon>
        <taxon>Roseibium</taxon>
    </lineage>
</organism>
<dbReference type="InterPro" id="IPR002575">
    <property type="entry name" value="Aminoglycoside_PTrfase"/>
</dbReference>
<keyword evidence="2" id="KW-0418">Kinase</keyword>
<evidence type="ECO:0000259" key="1">
    <source>
        <dbReference type="Pfam" id="PF01636"/>
    </source>
</evidence>
<dbReference type="Gene3D" id="3.30.200.20">
    <property type="entry name" value="Phosphorylase Kinase, domain 1"/>
    <property type="match status" value="1"/>
</dbReference>
<dbReference type="GO" id="GO:0016301">
    <property type="term" value="F:kinase activity"/>
    <property type="evidence" value="ECO:0007669"/>
    <property type="project" value="UniProtKB-KW"/>
</dbReference>
<dbReference type="Proteomes" id="UP000186002">
    <property type="component" value="Unassembled WGS sequence"/>
</dbReference>